<keyword evidence="6" id="KW-0131">Cell cycle</keyword>
<evidence type="ECO:0000313" key="10">
    <source>
        <dbReference type="EMBL" id="ETV95952.1"/>
    </source>
</evidence>
<evidence type="ECO:0000256" key="6">
    <source>
        <dbReference type="ARBA" id="ARBA00023306"/>
    </source>
</evidence>
<dbReference type="GO" id="GO:1990757">
    <property type="term" value="F:ubiquitin ligase activator activity"/>
    <property type="evidence" value="ECO:0007669"/>
    <property type="project" value="TreeGrafter"/>
</dbReference>
<keyword evidence="5" id="KW-0498">Mitosis</keyword>
<dbReference type="InterPro" id="IPR056150">
    <property type="entry name" value="WD40_CDC20-Fz"/>
</dbReference>
<feature type="compositionally biased region" description="Basic and acidic residues" evidence="8">
    <location>
        <begin position="1"/>
        <end position="13"/>
    </location>
</feature>
<dbReference type="InterPro" id="IPR019775">
    <property type="entry name" value="WD40_repeat_CS"/>
</dbReference>
<dbReference type="Gene3D" id="2.130.10.10">
    <property type="entry name" value="YVTN repeat-like/Quinoprotein amine dehydrogenase"/>
    <property type="match status" value="1"/>
</dbReference>
<dbReference type="OrthoDB" id="10263272at2759"/>
<feature type="repeat" description="WD" evidence="7">
    <location>
        <begin position="302"/>
        <end position="336"/>
    </location>
</feature>
<dbReference type="InterPro" id="IPR036322">
    <property type="entry name" value="WD40_repeat_dom_sf"/>
</dbReference>
<name>A0A024TRL1_9STRA</name>
<evidence type="ECO:0000256" key="3">
    <source>
        <dbReference type="ARBA" id="ARBA00022618"/>
    </source>
</evidence>
<dbReference type="GO" id="GO:1905786">
    <property type="term" value="P:positive regulation of anaphase-promoting complex-dependent catabolic process"/>
    <property type="evidence" value="ECO:0007669"/>
    <property type="project" value="TreeGrafter"/>
</dbReference>
<feature type="repeat" description="WD" evidence="7">
    <location>
        <begin position="258"/>
        <end position="286"/>
    </location>
</feature>
<dbReference type="InterPro" id="IPR033010">
    <property type="entry name" value="Cdc20/Fizzy"/>
</dbReference>
<dbReference type="SUPFAM" id="SSF50978">
    <property type="entry name" value="WD40 repeat-like"/>
    <property type="match status" value="1"/>
</dbReference>
<dbReference type="GO" id="GO:0051301">
    <property type="term" value="P:cell division"/>
    <property type="evidence" value="ECO:0007669"/>
    <property type="project" value="UniProtKB-KW"/>
</dbReference>
<dbReference type="InterPro" id="IPR015943">
    <property type="entry name" value="WD40/YVTN_repeat-like_dom_sf"/>
</dbReference>
<dbReference type="InterPro" id="IPR001680">
    <property type="entry name" value="WD40_rpt"/>
</dbReference>
<evidence type="ECO:0000256" key="5">
    <source>
        <dbReference type="ARBA" id="ARBA00022776"/>
    </source>
</evidence>
<keyword evidence="4" id="KW-0677">Repeat</keyword>
<reference evidence="10" key="1">
    <citation type="submission" date="2013-12" db="EMBL/GenBank/DDBJ databases">
        <title>The Genome Sequence of Aphanomyces invadans NJM9701.</title>
        <authorList>
            <consortium name="The Broad Institute Genomics Platform"/>
            <person name="Russ C."/>
            <person name="Tyler B."/>
            <person name="van West P."/>
            <person name="Dieguez-Uribeondo J."/>
            <person name="Young S.K."/>
            <person name="Zeng Q."/>
            <person name="Gargeya S."/>
            <person name="Fitzgerald M."/>
            <person name="Abouelleil A."/>
            <person name="Alvarado L."/>
            <person name="Chapman S.B."/>
            <person name="Gainer-Dewar J."/>
            <person name="Goldberg J."/>
            <person name="Griggs A."/>
            <person name="Gujja S."/>
            <person name="Hansen M."/>
            <person name="Howarth C."/>
            <person name="Imamovic A."/>
            <person name="Ireland A."/>
            <person name="Larimer J."/>
            <person name="McCowan C."/>
            <person name="Murphy C."/>
            <person name="Pearson M."/>
            <person name="Poon T.W."/>
            <person name="Priest M."/>
            <person name="Roberts A."/>
            <person name="Saif S."/>
            <person name="Shea T."/>
            <person name="Sykes S."/>
            <person name="Wortman J."/>
            <person name="Nusbaum C."/>
            <person name="Birren B."/>
        </authorList>
    </citation>
    <scope>NUCLEOTIDE SEQUENCE [LARGE SCALE GENOMIC DNA]</scope>
    <source>
        <strain evidence="10">NJM9701</strain>
    </source>
</reference>
<dbReference type="RefSeq" id="XP_008875263.1">
    <property type="nucleotide sequence ID" value="XM_008877041.1"/>
</dbReference>
<dbReference type="AlphaFoldDB" id="A0A024TRL1"/>
<evidence type="ECO:0000256" key="1">
    <source>
        <dbReference type="ARBA" id="ARBA00006445"/>
    </source>
</evidence>
<dbReference type="PANTHER" id="PTHR19918">
    <property type="entry name" value="CELL DIVISION CYCLE 20 CDC20 FIZZY -RELATED"/>
    <property type="match status" value="1"/>
</dbReference>
<dbReference type="PANTHER" id="PTHR19918:SF8">
    <property type="entry name" value="FI02843P"/>
    <property type="match status" value="1"/>
</dbReference>
<feature type="region of interest" description="Disordered" evidence="8">
    <location>
        <begin position="1"/>
        <end position="40"/>
    </location>
</feature>
<evidence type="ECO:0000256" key="4">
    <source>
        <dbReference type="ARBA" id="ARBA00022737"/>
    </source>
</evidence>
<keyword evidence="2 7" id="KW-0853">WD repeat</keyword>
<dbReference type="EMBL" id="KI913978">
    <property type="protein sequence ID" value="ETV95952.1"/>
    <property type="molecule type" value="Genomic_DNA"/>
</dbReference>
<comment type="similarity">
    <text evidence="1">Belongs to the WD repeat CDC20/Fizzy family.</text>
</comment>
<evidence type="ECO:0000259" key="9">
    <source>
        <dbReference type="Pfam" id="PF24807"/>
    </source>
</evidence>
<feature type="compositionally biased region" description="Basic and acidic residues" evidence="8">
    <location>
        <begin position="30"/>
        <end position="40"/>
    </location>
</feature>
<evidence type="ECO:0000256" key="7">
    <source>
        <dbReference type="PROSITE-ProRule" id="PRU00221"/>
    </source>
</evidence>
<dbReference type="PROSITE" id="PS50082">
    <property type="entry name" value="WD_REPEATS_2"/>
    <property type="match status" value="2"/>
</dbReference>
<dbReference type="STRING" id="157072.A0A024TRL1"/>
<dbReference type="Pfam" id="PF24807">
    <property type="entry name" value="WD40_CDC20-Fz"/>
    <property type="match status" value="1"/>
</dbReference>
<dbReference type="VEuPathDB" id="FungiDB:H310_10611"/>
<dbReference type="eggNOG" id="KOG0305">
    <property type="taxonomic scope" value="Eukaryota"/>
</dbReference>
<keyword evidence="3" id="KW-0132">Cell division</keyword>
<dbReference type="PROSITE" id="PS00678">
    <property type="entry name" value="WD_REPEATS_1"/>
    <property type="match status" value="1"/>
</dbReference>
<dbReference type="GO" id="GO:0031145">
    <property type="term" value="P:anaphase-promoting complex-dependent catabolic process"/>
    <property type="evidence" value="ECO:0007669"/>
    <property type="project" value="TreeGrafter"/>
</dbReference>
<dbReference type="GeneID" id="20087661"/>
<gene>
    <name evidence="10" type="ORF">H310_10611</name>
</gene>
<protein>
    <recommendedName>
        <fullName evidence="9">CDC20/Fizzy WD40 domain-containing protein</fullName>
    </recommendedName>
</protein>
<dbReference type="SMART" id="SM00320">
    <property type="entry name" value="WD40"/>
    <property type="match status" value="5"/>
</dbReference>
<evidence type="ECO:0000256" key="8">
    <source>
        <dbReference type="SAM" id="MobiDB-lite"/>
    </source>
</evidence>
<proteinExistence type="inferred from homology"/>
<dbReference type="GO" id="GO:0010997">
    <property type="term" value="F:anaphase-promoting complex binding"/>
    <property type="evidence" value="ECO:0007669"/>
    <property type="project" value="InterPro"/>
</dbReference>
<accession>A0A024TRL1</accession>
<evidence type="ECO:0000256" key="2">
    <source>
        <dbReference type="ARBA" id="ARBA00022574"/>
    </source>
</evidence>
<organism evidence="10">
    <name type="scientific">Aphanomyces invadans</name>
    <dbReference type="NCBI Taxonomy" id="157072"/>
    <lineage>
        <taxon>Eukaryota</taxon>
        <taxon>Sar</taxon>
        <taxon>Stramenopiles</taxon>
        <taxon>Oomycota</taxon>
        <taxon>Saprolegniomycetes</taxon>
        <taxon>Saprolegniales</taxon>
        <taxon>Verrucalvaceae</taxon>
        <taxon>Aphanomyces</taxon>
    </lineage>
</organism>
<sequence>MEGTPSRRPEDAATSKPKVLWSSAKKAKRQKMDRYMSAEKENATAADRNIATLDVLNEEDIVQVEANLHGDFDSIKLPRWLRKRREMLKHTADLQVAPSSPPASSILFFTAPELAQAAAPPRDYRILRPISRPPPPNFPERQTGSVFVDYPRRVSSVSRVLFQADTLTKDDFYINVLATHPSQLTVACATLKDVVIYRAINARRTMSTLPIKDKLPSSSTYISSLAWTSPSHLAVGTSDANIYIYDVSHSGICVQSIVGGHSDRISSLAWSEPSSILSSGSRDASIAHHDLRLRQPTLPIRSQGHDQEVCGLAFAGNGTSLASGGNDNVVNIWDLKQVHRPVHRLMEHSAAVKALAWCPWEASLLASGGGTADKSIKLWNSNTGMLLQSKATHAQVSALVWSSPQSGNKYKELLSAHGFQSPAMTLWSYPSMQKIRSFTTRSGTCSMRRCSRVLMMGLIGRILNLASNGSSHVVSWCSEGTLRQWDLFLPTPPTAAGPPGSGGLPLRTALARAPTTDENSHP</sequence>
<dbReference type="GO" id="GO:0005680">
    <property type="term" value="C:anaphase-promoting complex"/>
    <property type="evidence" value="ECO:0007669"/>
    <property type="project" value="TreeGrafter"/>
</dbReference>
<feature type="domain" description="CDC20/Fizzy WD40" evidence="9">
    <location>
        <begin position="169"/>
        <end position="443"/>
    </location>
</feature>
<dbReference type="PROSITE" id="PS50294">
    <property type="entry name" value="WD_REPEATS_REGION"/>
    <property type="match status" value="1"/>
</dbReference>